<comment type="caution">
    <text evidence="3">The sequence shown here is derived from an EMBL/GenBank/DDBJ whole genome shotgun (WGS) entry which is preliminary data.</text>
</comment>
<organism evidence="3 4">
    <name type="scientific">Cercophora samala</name>
    <dbReference type="NCBI Taxonomy" id="330535"/>
    <lineage>
        <taxon>Eukaryota</taxon>
        <taxon>Fungi</taxon>
        <taxon>Dikarya</taxon>
        <taxon>Ascomycota</taxon>
        <taxon>Pezizomycotina</taxon>
        <taxon>Sordariomycetes</taxon>
        <taxon>Sordariomycetidae</taxon>
        <taxon>Sordariales</taxon>
        <taxon>Lasiosphaeriaceae</taxon>
        <taxon>Cercophora</taxon>
    </lineage>
</organism>
<accession>A0AA40DE02</accession>
<name>A0AA40DE02_9PEZI</name>
<keyword evidence="2" id="KW-0472">Membrane</keyword>
<feature type="compositionally biased region" description="Polar residues" evidence="1">
    <location>
        <begin position="14"/>
        <end position="23"/>
    </location>
</feature>
<feature type="transmembrane region" description="Helical" evidence="2">
    <location>
        <begin position="154"/>
        <end position="175"/>
    </location>
</feature>
<feature type="region of interest" description="Disordered" evidence="1">
    <location>
        <begin position="1"/>
        <end position="30"/>
    </location>
</feature>
<sequence length="236" mass="26063">MDLDSTVEVHERSNLLSPQSDPATPSPGLLGVTPTGVAIWRTFETRRSSAEWYLDRYYEHLNALALNEPIANLDAALAAAAPGTHQSQHLNGLKVCVDRVIRDVFMMEEILAYVQEVRSELDAPKQLAIPGVAAVGSLTTIGASAWFLPAKIATWVALSSVGVAVSTVMVGWTLWPRDLNKHYQGIQTRIQSFRCAVERCDVVEINKQQIVLEPKTFAHLKSDLMYHWPKGGENDS</sequence>
<evidence type="ECO:0000256" key="1">
    <source>
        <dbReference type="SAM" id="MobiDB-lite"/>
    </source>
</evidence>
<keyword evidence="2" id="KW-0812">Transmembrane</keyword>
<evidence type="ECO:0000313" key="4">
    <source>
        <dbReference type="Proteomes" id="UP001174997"/>
    </source>
</evidence>
<keyword evidence="4" id="KW-1185">Reference proteome</keyword>
<gene>
    <name evidence="3" type="ORF">QBC41DRAFT_55150</name>
</gene>
<evidence type="ECO:0000256" key="2">
    <source>
        <dbReference type="SAM" id="Phobius"/>
    </source>
</evidence>
<evidence type="ECO:0000313" key="3">
    <source>
        <dbReference type="EMBL" id="KAK0671584.1"/>
    </source>
</evidence>
<proteinExistence type="predicted"/>
<dbReference type="EMBL" id="JAULSY010000020">
    <property type="protein sequence ID" value="KAK0671584.1"/>
    <property type="molecule type" value="Genomic_DNA"/>
</dbReference>
<evidence type="ECO:0008006" key="5">
    <source>
        <dbReference type="Google" id="ProtNLM"/>
    </source>
</evidence>
<protein>
    <recommendedName>
        <fullName evidence="5">Transmembrane protein</fullName>
    </recommendedName>
</protein>
<reference evidence="3" key="1">
    <citation type="submission" date="2023-06" db="EMBL/GenBank/DDBJ databases">
        <title>Genome-scale phylogeny and comparative genomics of the fungal order Sordariales.</title>
        <authorList>
            <consortium name="Lawrence Berkeley National Laboratory"/>
            <person name="Hensen N."/>
            <person name="Bonometti L."/>
            <person name="Westerberg I."/>
            <person name="Brannstrom I.O."/>
            <person name="Guillou S."/>
            <person name="Cros-Aarteil S."/>
            <person name="Calhoun S."/>
            <person name="Haridas S."/>
            <person name="Kuo A."/>
            <person name="Mondo S."/>
            <person name="Pangilinan J."/>
            <person name="Riley R."/>
            <person name="Labutti K."/>
            <person name="Andreopoulos B."/>
            <person name="Lipzen A."/>
            <person name="Chen C."/>
            <person name="Yanf M."/>
            <person name="Daum C."/>
            <person name="Ng V."/>
            <person name="Clum A."/>
            <person name="Steindorff A."/>
            <person name="Ohm R."/>
            <person name="Martin F."/>
            <person name="Silar P."/>
            <person name="Natvig D."/>
            <person name="Lalanne C."/>
            <person name="Gautier V."/>
            <person name="Ament-Velasquez S.L."/>
            <person name="Kruys A."/>
            <person name="Hutchinson M.I."/>
            <person name="Powell A.J."/>
            <person name="Barry K."/>
            <person name="Miller A.N."/>
            <person name="Grigoriev I.V."/>
            <person name="Debuchy R."/>
            <person name="Gladieux P."/>
            <person name="Thoren M.H."/>
            <person name="Johannesson H."/>
        </authorList>
    </citation>
    <scope>NUCLEOTIDE SEQUENCE</scope>
    <source>
        <strain evidence="3">CBS 307.81</strain>
    </source>
</reference>
<keyword evidence="2" id="KW-1133">Transmembrane helix</keyword>
<dbReference type="AlphaFoldDB" id="A0AA40DE02"/>
<dbReference type="Proteomes" id="UP001174997">
    <property type="component" value="Unassembled WGS sequence"/>
</dbReference>
<feature type="transmembrane region" description="Helical" evidence="2">
    <location>
        <begin position="127"/>
        <end position="148"/>
    </location>
</feature>